<evidence type="ECO:0000313" key="2">
    <source>
        <dbReference type="EMBL" id="KAE8266143.1"/>
    </source>
</evidence>
<feature type="region of interest" description="Disordered" evidence="1">
    <location>
        <begin position="316"/>
        <end position="417"/>
    </location>
</feature>
<protein>
    <submittedName>
        <fullName evidence="2">Uncharacterized protein</fullName>
    </submittedName>
</protein>
<feature type="compositionally biased region" description="Low complexity" evidence="1">
    <location>
        <begin position="1080"/>
        <end position="1094"/>
    </location>
</feature>
<feature type="compositionally biased region" description="Gly residues" evidence="1">
    <location>
        <begin position="1684"/>
        <end position="1694"/>
    </location>
</feature>
<name>A0A8X7T2W3_9BASI</name>
<feature type="compositionally biased region" description="Low complexity" evidence="1">
    <location>
        <begin position="1341"/>
        <end position="1375"/>
    </location>
</feature>
<comment type="caution">
    <text evidence="2">The sequence shown here is derived from an EMBL/GenBank/DDBJ whole genome shotgun (WGS) entry which is preliminary data.</text>
</comment>
<organism evidence="2 3">
    <name type="scientific">Tilletia walkeri</name>
    <dbReference type="NCBI Taxonomy" id="117179"/>
    <lineage>
        <taxon>Eukaryota</taxon>
        <taxon>Fungi</taxon>
        <taxon>Dikarya</taxon>
        <taxon>Basidiomycota</taxon>
        <taxon>Ustilaginomycotina</taxon>
        <taxon>Exobasidiomycetes</taxon>
        <taxon>Tilletiales</taxon>
        <taxon>Tilletiaceae</taxon>
        <taxon>Tilletia</taxon>
    </lineage>
</organism>
<feature type="compositionally biased region" description="Polar residues" evidence="1">
    <location>
        <begin position="21"/>
        <end position="54"/>
    </location>
</feature>
<feature type="compositionally biased region" description="Polar residues" evidence="1">
    <location>
        <begin position="171"/>
        <end position="190"/>
    </location>
</feature>
<feature type="compositionally biased region" description="Low complexity" evidence="1">
    <location>
        <begin position="1650"/>
        <end position="1683"/>
    </location>
</feature>
<reference evidence="2" key="1">
    <citation type="submission" date="2016-04" db="EMBL/GenBank/DDBJ databases">
        <authorList>
            <person name="Nguyen H.D."/>
            <person name="Samba Siva P."/>
            <person name="Cullis J."/>
            <person name="Levesque C.A."/>
            <person name="Hambleton S."/>
        </authorList>
    </citation>
    <scope>NUCLEOTIDE SEQUENCE</scope>
    <source>
        <strain evidence="2">DAOMC 236422</strain>
    </source>
</reference>
<proteinExistence type="predicted"/>
<feature type="compositionally biased region" description="Low complexity" evidence="1">
    <location>
        <begin position="952"/>
        <end position="966"/>
    </location>
</feature>
<sequence>MDPDTNARLPSSGPQRRPRTSRTSLNIPVSGSTSSTTLVASPSTPVVGRTTGNVRGSPYARPTPSPKGALPAASEEDGGEGASGGTGASNLFASLFRGALGSIGWGGASSPSKKDVSTPSRTKTVDQGDAFANIGRSPAPAPPSSSTNRAPSAGRLTTSRSLSHLAPAPRTSASFAPSPLRGSTTNTNSGERGAAYPPSAWPGASQPVGTGRRSRSRGASRDVSPALTNVSAHVAVRRQPSVGGSSARGGAGGLYQSRQMQGGGQRPMSMVALSTGSGAGGGGMSEFGAGGGAGSASFHVPNFSPFAAPAHYRAGSVSASSRGGTPVRRAGSLVPGYSSGGGMGAPSPLGPSSRAGSVAGESVGTVFTSGGTPLRRGSRRSLNLSSTAVRRTPSLGGPGPNNYLSIGGDRGGGPRRSEGEAILEDYMKSVEGEEDIERMSVAGGSRAGTPLAPSHLQIGQGSRRSSSRGVHAPTPGLGGDRNRSVAPSPSPGPGARAGSFLPPRLYSGTPSRGGSPIVGQKRRMESVQGEAWERMSSLSIEPSRKKQVIFNEQEGRYMTIEQMRALQPRRAVPRNTADRMLNEIEGVRTPLGDAQILARRSLLTGMPLPAHVAVPEPRANISSAKAAANRMLPPSLPHRVGNHSSGAAASSKPIGPYARRQALNLRMAKRLADQPGSGTGKELSLREQVEAIRAKDGLGPSSRTVQKEKEQSDDEMEEEEAAPVEAEAEAEAEQKKEDKGKTTQTAREPSADAEMGGVSAEPESSGSRRTLRPRKAKGLTEPAQTAVPAAEKEKKDKAVKVSAPAAPVPAEKAEPTPKAPKAVTSSAPAPAAESTFKVPAAPLKPKPAKSHAFQVITDPSARAGSSTSSLRQRTEKKFRQHGKSSTGRFGIDDEDEDEDGGGEGVDEVTAEELEKISVPKILFPSGFKFGGGGGAASAPAPAPAKTAPLFGAPSTTSSAAAPAPKAPAVAVPALPMPSDLKPATSLFDRLGEKAPASSSDASASPKKVVTFAEPISSVTTFQTGTSSSGSSVSPAPTPAPISAPVPASFQFKAPTSGTSLFGAAPKAPTPAAPNNFFSMPAAAASTSTPASSETAGKKPEGGVPNFFGSSLKKLDADKPAAAASPAPSASTGVPNFFASALSKPAASENQSASSTTKPSIPNFFGSSLNKTTEASASASAPAPASGFSSGATALKGFSGFGAPAASTSAPAAAASTPAPLKFGGFGNTPAATASNNASSAGANAAPAPPKFSFGALAPASTAASSAAPATTPAPALSTSSIFGSMPAASTSSATPSTPTSLFGASSASKKRGADDDAGGSGRDTSTGESSAKKPFGGFNFGSTTPATPPASSTAAGSASSLFGQQQQTAPKAAPPVFSFGQSAPAATPAAAAPAPAAPSFGGFGSSNTTGTSAANGNAGGNSMDTGSPPKTTGGFGFGGANTGATGGSTSMFGSNSSNVFNNGSATTPTSMSFGQSQPAPSSGGFAFGSKPAAPAGNMFGSSMNGGGTTTATPAPSFGMGSSSAQSGAPAQNGFGSSSGGTGMTLNKTPNFNFGASSTPSAGGAGVFTFGSNTPSQSTTPTLAPASAPFAFGAGSAAATAPSSTNSMFAFGANNAASQGGMGMGGNNASFPFGGGAGPGAAPGSAGSGSAGPASPFFGQATPQASAGLGAPPAGGPVFSLGAAPSGGGSGGAAGGARPMRRLPRRK</sequence>
<feature type="compositionally biased region" description="Low complexity" evidence="1">
    <location>
        <begin position="819"/>
        <end position="843"/>
    </location>
</feature>
<feature type="compositionally biased region" description="Basic and acidic residues" evidence="1">
    <location>
        <begin position="732"/>
        <end position="741"/>
    </location>
</feature>
<gene>
    <name evidence="2" type="ORF">A4X09_0g6205</name>
</gene>
<feature type="compositionally biased region" description="Acidic residues" evidence="1">
    <location>
        <begin position="711"/>
        <end position="731"/>
    </location>
</feature>
<feature type="region of interest" description="Disordered" evidence="1">
    <location>
        <begin position="1285"/>
        <end position="1380"/>
    </location>
</feature>
<feature type="region of interest" description="Disordered" evidence="1">
    <location>
        <begin position="692"/>
        <end position="911"/>
    </location>
</feature>
<feature type="region of interest" description="Disordered" evidence="1">
    <location>
        <begin position="1"/>
        <end position="89"/>
    </location>
</feature>
<feature type="compositionally biased region" description="Polar residues" evidence="1">
    <location>
        <begin position="1466"/>
        <end position="1480"/>
    </location>
</feature>
<feature type="compositionally biased region" description="Low complexity" evidence="1">
    <location>
        <begin position="800"/>
        <end position="810"/>
    </location>
</feature>
<feature type="compositionally biased region" description="Low complexity" evidence="1">
    <location>
        <begin position="144"/>
        <end position="153"/>
    </location>
</feature>
<feature type="region of interest" description="Disordered" evidence="1">
    <location>
        <begin position="1411"/>
        <end position="1439"/>
    </location>
</feature>
<feature type="compositionally biased region" description="Low complexity" evidence="1">
    <location>
        <begin position="993"/>
        <end position="1007"/>
    </location>
</feature>
<feature type="region of interest" description="Disordered" evidence="1">
    <location>
        <begin position="1020"/>
        <end position="1110"/>
    </location>
</feature>
<reference evidence="2" key="2">
    <citation type="journal article" date="2019" name="IMA Fungus">
        <title>Genome sequencing and comparison of five Tilletia species to identify candidate genes for the detection of regulated species infecting wheat.</title>
        <authorList>
            <person name="Nguyen H.D.T."/>
            <person name="Sultana T."/>
            <person name="Kesanakurti P."/>
            <person name="Hambleton S."/>
        </authorList>
    </citation>
    <scope>NUCLEOTIDE SEQUENCE</scope>
    <source>
        <strain evidence="2">DAOMC 236422</strain>
    </source>
</reference>
<feature type="region of interest" description="Disordered" evidence="1">
    <location>
        <begin position="1466"/>
        <end position="1545"/>
    </location>
</feature>
<evidence type="ECO:0000313" key="3">
    <source>
        <dbReference type="Proteomes" id="UP000078113"/>
    </source>
</evidence>
<feature type="region of interest" description="Disordered" evidence="1">
    <location>
        <begin position="1612"/>
        <end position="1706"/>
    </location>
</feature>
<feature type="compositionally biased region" description="Low complexity" evidence="1">
    <location>
        <begin position="1285"/>
        <end position="1307"/>
    </location>
</feature>
<evidence type="ECO:0000256" key="1">
    <source>
        <dbReference type="SAM" id="MobiDB-lite"/>
    </source>
</evidence>
<feature type="region of interest" description="Disordered" evidence="1">
    <location>
        <begin position="980"/>
        <end position="1007"/>
    </location>
</feature>
<keyword evidence="3" id="KW-1185">Reference proteome</keyword>
<feature type="region of interest" description="Disordered" evidence="1">
    <location>
        <begin position="103"/>
        <end position="230"/>
    </location>
</feature>
<feature type="compositionally biased region" description="Low complexity" evidence="1">
    <location>
        <begin position="1020"/>
        <end position="1034"/>
    </location>
</feature>
<feature type="compositionally biased region" description="Low complexity" evidence="1">
    <location>
        <begin position="1411"/>
        <end position="1432"/>
    </location>
</feature>
<dbReference type="EMBL" id="LWDG02000375">
    <property type="protein sequence ID" value="KAE8266143.1"/>
    <property type="molecule type" value="Genomic_DNA"/>
</dbReference>
<feature type="region of interest" description="Disordered" evidence="1">
    <location>
        <begin position="932"/>
        <end position="966"/>
    </location>
</feature>
<feature type="region of interest" description="Disordered" evidence="1">
    <location>
        <begin position="443"/>
        <end position="525"/>
    </location>
</feature>
<feature type="compositionally biased region" description="Gly residues" evidence="1">
    <location>
        <begin position="1632"/>
        <end position="1649"/>
    </location>
</feature>
<feature type="compositionally biased region" description="Low complexity" evidence="1">
    <location>
        <begin position="1509"/>
        <end position="1535"/>
    </location>
</feature>
<feature type="compositionally biased region" description="Basic and acidic residues" evidence="1">
    <location>
        <begin position="790"/>
        <end position="799"/>
    </location>
</feature>
<accession>A0A8X7T2W3</accession>
<feature type="compositionally biased region" description="Low complexity" evidence="1">
    <location>
        <begin position="936"/>
        <end position="945"/>
    </location>
</feature>
<feature type="compositionally biased region" description="Acidic residues" evidence="1">
    <location>
        <begin position="892"/>
        <end position="911"/>
    </location>
</feature>
<dbReference type="Proteomes" id="UP000078113">
    <property type="component" value="Unassembled WGS sequence"/>
</dbReference>